<evidence type="ECO:0000313" key="3">
    <source>
        <dbReference type="Proteomes" id="UP001498398"/>
    </source>
</evidence>
<dbReference type="EMBL" id="JBANRG010000008">
    <property type="protein sequence ID" value="KAK7464433.1"/>
    <property type="molecule type" value="Genomic_DNA"/>
</dbReference>
<proteinExistence type="predicted"/>
<sequence length="69" mass="8189">MSSDPSTLKLWSVPELHRNAPWQSPATRLSREEEEENEMRFLNAFQKRDRARKKGADQDQGPSPRYFRK</sequence>
<evidence type="ECO:0008006" key="4">
    <source>
        <dbReference type="Google" id="ProtNLM"/>
    </source>
</evidence>
<accession>A0ABR1JP50</accession>
<keyword evidence="3" id="KW-1185">Reference proteome</keyword>
<dbReference type="Proteomes" id="UP001498398">
    <property type="component" value="Unassembled WGS sequence"/>
</dbReference>
<name>A0ABR1JP50_9AGAR</name>
<evidence type="ECO:0000256" key="1">
    <source>
        <dbReference type="SAM" id="MobiDB-lite"/>
    </source>
</evidence>
<reference evidence="2 3" key="1">
    <citation type="submission" date="2024-01" db="EMBL/GenBank/DDBJ databases">
        <title>A draft genome for the cacao thread blight pathogen Marasmiellus scandens.</title>
        <authorList>
            <person name="Baruah I.K."/>
            <person name="Leung J."/>
            <person name="Bukari Y."/>
            <person name="Amoako-Attah I."/>
            <person name="Meinhardt L.W."/>
            <person name="Bailey B.A."/>
            <person name="Cohen S.P."/>
        </authorList>
    </citation>
    <scope>NUCLEOTIDE SEQUENCE [LARGE SCALE GENOMIC DNA]</scope>
    <source>
        <strain evidence="2 3">GH-19</strain>
    </source>
</reference>
<protein>
    <recommendedName>
        <fullName evidence="4">Prepronociceptin</fullName>
    </recommendedName>
</protein>
<gene>
    <name evidence="2" type="ORF">VKT23_006600</name>
</gene>
<comment type="caution">
    <text evidence="2">The sequence shown here is derived from an EMBL/GenBank/DDBJ whole genome shotgun (WGS) entry which is preliminary data.</text>
</comment>
<feature type="region of interest" description="Disordered" evidence="1">
    <location>
        <begin position="1"/>
        <end position="69"/>
    </location>
</feature>
<evidence type="ECO:0000313" key="2">
    <source>
        <dbReference type="EMBL" id="KAK7464433.1"/>
    </source>
</evidence>
<organism evidence="2 3">
    <name type="scientific">Marasmiellus scandens</name>
    <dbReference type="NCBI Taxonomy" id="2682957"/>
    <lineage>
        <taxon>Eukaryota</taxon>
        <taxon>Fungi</taxon>
        <taxon>Dikarya</taxon>
        <taxon>Basidiomycota</taxon>
        <taxon>Agaricomycotina</taxon>
        <taxon>Agaricomycetes</taxon>
        <taxon>Agaricomycetidae</taxon>
        <taxon>Agaricales</taxon>
        <taxon>Marasmiineae</taxon>
        <taxon>Omphalotaceae</taxon>
        <taxon>Marasmiellus</taxon>
    </lineage>
</organism>